<dbReference type="InterPro" id="IPR009003">
    <property type="entry name" value="Peptidase_S1_PA"/>
</dbReference>
<proteinExistence type="inferred from homology"/>
<feature type="domain" description="Peptidase S1A alpha-lytic prodomain" evidence="12">
    <location>
        <begin position="120"/>
        <end position="176"/>
    </location>
</feature>
<keyword evidence="7 9" id="KW-1015">Disulfide bond</keyword>
<evidence type="ECO:0000313" key="14">
    <source>
        <dbReference type="Proteomes" id="UP000627369"/>
    </source>
</evidence>
<evidence type="ECO:0000256" key="2">
    <source>
        <dbReference type="ARBA" id="ARBA00022670"/>
    </source>
</evidence>
<name>A0A919FPD6_9MICO</name>
<keyword evidence="4" id="KW-0378">Hydrolase</keyword>
<dbReference type="InterPro" id="IPR035070">
    <property type="entry name" value="Streptogrisin_prodomain"/>
</dbReference>
<dbReference type="AlphaFoldDB" id="A0A919FPD6"/>
<dbReference type="RefSeq" id="WP_189668556.1">
    <property type="nucleotide sequence ID" value="NZ_BNAS01000002.1"/>
</dbReference>
<protein>
    <submittedName>
        <fullName evidence="13">Serine protease</fullName>
    </submittedName>
</protein>
<dbReference type="PRINTS" id="PR00861">
    <property type="entry name" value="ALYTICPTASE"/>
</dbReference>
<dbReference type="Gene3D" id="3.30.300.50">
    <property type="match status" value="2"/>
</dbReference>
<feature type="active site" description="Charge relay system" evidence="8">
    <location>
        <position position="327"/>
    </location>
</feature>
<feature type="signal peptide" evidence="10">
    <location>
        <begin position="1"/>
        <end position="27"/>
    </location>
</feature>
<dbReference type="InterPro" id="IPR043504">
    <property type="entry name" value="Peptidase_S1_PA_chymotrypsin"/>
</dbReference>
<reference evidence="13" key="2">
    <citation type="submission" date="2020-09" db="EMBL/GenBank/DDBJ databases">
        <authorList>
            <person name="Sun Q."/>
            <person name="Zhou Y."/>
        </authorList>
    </citation>
    <scope>NUCLEOTIDE SEQUENCE</scope>
    <source>
        <strain evidence="13">CGMCC 4.7398</strain>
    </source>
</reference>
<evidence type="ECO:0000256" key="5">
    <source>
        <dbReference type="ARBA" id="ARBA00022825"/>
    </source>
</evidence>
<sequence length="373" mass="37014">MRRTSLRGLAVATATVGLLAGTINAVAAARSDAETASTRYAPGMVAAMERDLNLSTAEAVAQIKTQEILAGTQRSLEKSLGASYAGAWVESADELHVAVTDAADAADVRAAGATPVIADNSLKALDAWTADLDGALSESDVTSYYVDVETNEIVISVVDGARADVEAAVGDAGVPADAVSLTAAAERPRTLINVIGGNAYFIGGSRCSVGFAATGGFVTAGHCGTRGATTSQPSGTFQVSSFPGNDYAYVNVGSDDTPIGAVNNYSGGTVRVTGSSPAAVGATVCRSGSTTGWHCGTIQALNATVNYAEGTVTGLIRTSVCAEPGDSGGSLLAGTQAQGMTSGGSGNCSSGGTTYFNPVGEALSAAGVSLVTS</sequence>
<accession>A0A919FPD6</accession>
<evidence type="ECO:0000256" key="7">
    <source>
        <dbReference type="ARBA" id="ARBA00023157"/>
    </source>
</evidence>
<feature type="domain" description="Peptidase S1" evidence="11">
    <location>
        <begin position="216"/>
        <end position="360"/>
    </location>
</feature>
<feature type="chain" id="PRO_5039432653" evidence="10">
    <location>
        <begin position="28"/>
        <end position="373"/>
    </location>
</feature>
<evidence type="ECO:0000256" key="3">
    <source>
        <dbReference type="ARBA" id="ARBA00022729"/>
    </source>
</evidence>
<dbReference type="InterPro" id="IPR004236">
    <property type="entry name" value="Pept_S1_alpha_lytic"/>
</dbReference>
<dbReference type="EMBL" id="BNAS01000002">
    <property type="protein sequence ID" value="GHH69195.1"/>
    <property type="molecule type" value="Genomic_DNA"/>
</dbReference>
<evidence type="ECO:0000259" key="11">
    <source>
        <dbReference type="Pfam" id="PF00089"/>
    </source>
</evidence>
<dbReference type="InterPro" id="IPR001316">
    <property type="entry name" value="Pept_S1A_streptogrisin"/>
</dbReference>
<dbReference type="Pfam" id="PF00089">
    <property type="entry name" value="Trypsin"/>
    <property type="match status" value="1"/>
</dbReference>
<feature type="active site" description="Charge relay system" evidence="8">
    <location>
        <position position="222"/>
    </location>
</feature>
<feature type="active site" description="Charge relay system" evidence="8">
    <location>
        <position position="246"/>
    </location>
</feature>
<evidence type="ECO:0000256" key="8">
    <source>
        <dbReference type="PIRSR" id="PIRSR001134-1"/>
    </source>
</evidence>
<evidence type="ECO:0000256" key="10">
    <source>
        <dbReference type="SAM" id="SignalP"/>
    </source>
</evidence>
<evidence type="ECO:0000256" key="9">
    <source>
        <dbReference type="PIRSR" id="PIRSR001134-2"/>
    </source>
</evidence>
<evidence type="ECO:0000259" key="12">
    <source>
        <dbReference type="Pfam" id="PF02983"/>
    </source>
</evidence>
<evidence type="ECO:0000256" key="4">
    <source>
        <dbReference type="ARBA" id="ARBA00022801"/>
    </source>
</evidence>
<dbReference type="CDD" id="cd21112">
    <property type="entry name" value="alphaLP-like"/>
    <property type="match status" value="1"/>
</dbReference>
<comment type="similarity">
    <text evidence="1">Belongs to the peptidase S1 family.</text>
</comment>
<dbReference type="Gene3D" id="2.40.10.10">
    <property type="entry name" value="Trypsin-like serine proteases"/>
    <property type="match status" value="2"/>
</dbReference>
<dbReference type="Pfam" id="PF02983">
    <property type="entry name" value="Pro_Al_protease"/>
    <property type="match status" value="1"/>
</dbReference>
<keyword evidence="6" id="KW-0865">Zymogen</keyword>
<organism evidence="13 14">
    <name type="scientific">Promicromonospora soli</name>
    <dbReference type="NCBI Taxonomy" id="2035533"/>
    <lineage>
        <taxon>Bacteria</taxon>
        <taxon>Bacillati</taxon>
        <taxon>Actinomycetota</taxon>
        <taxon>Actinomycetes</taxon>
        <taxon>Micrococcales</taxon>
        <taxon>Promicromonosporaceae</taxon>
        <taxon>Promicromonospora</taxon>
    </lineage>
</organism>
<keyword evidence="5" id="KW-0720">Serine protease</keyword>
<dbReference type="GO" id="GO:0006508">
    <property type="term" value="P:proteolysis"/>
    <property type="evidence" value="ECO:0007669"/>
    <property type="project" value="UniProtKB-KW"/>
</dbReference>
<dbReference type="SUPFAM" id="SSF50494">
    <property type="entry name" value="Trypsin-like serine proteases"/>
    <property type="match status" value="1"/>
</dbReference>
<evidence type="ECO:0000256" key="6">
    <source>
        <dbReference type="ARBA" id="ARBA00023145"/>
    </source>
</evidence>
<dbReference type="GO" id="GO:0005576">
    <property type="term" value="C:extracellular region"/>
    <property type="evidence" value="ECO:0007669"/>
    <property type="project" value="InterPro"/>
</dbReference>
<comment type="caution">
    <text evidence="13">The sequence shown here is derived from an EMBL/GenBank/DDBJ whole genome shotgun (WGS) entry which is preliminary data.</text>
</comment>
<reference evidence="13" key="1">
    <citation type="journal article" date="2014" name="Int. J. Syst. Evol. Microbiol.">
        <title>Complete genome sequence of Corynebacterium casei LMG S-19264T (=DSM 44701T), isolated from a smear-ripened cheese.</title>
        <authorList>
            <consortium name="US DOE Joint Genome Institute (JGI-PGF)"/>
            <person name="Walter F."/>
            <person name="Albersmeier A."/>
            <person name="Kalinowski J."/>
            <person name="Ruckert C."/>
        </authorList>
    </citation>
    <scope>NUCLEOTIDE SEQUENCE</scope>
    <source>
        <strain evidence="13">CGMCC 4.7398</strain>
    </source>
</reference>
<dbReference type="GO" id="GO:0004252">
    <property type="term" value="F:serine-type endopeptidase activity"/>
    <property type="evidence" value="ECO:0007669"/>
    <property type="project" value="InterPro"/>
</dbReference>
<dbReference type="InterPro" id="IPR001254">
    <property type="entry name" value="Trypsin_dom"/>
</dbReference>
<keyword evidence="3 10" id="KW-0732">Signal</keyword>
<evidence type="ECO:0000256" key="1">
    <source>
        <dbReference type="ARBA" id="ARBA00007664"/>
    </source>
</evidence>
<feature type="disulfide bond" evidence="9">
    <location>
        <begin position="207"/>
        <end position="223"/>
    </location>
</feature>
<keyword evidence="14" id="KW-1185">Reference proteome</keyword>
<dbReference type="PIRSF" id="PIRSF001134">
    <property type="entry name" value="Streptogrisin"/>
    <property type="match status" value="1"/>
</dbReference>
<gene>
    <name evidence="13" type="ORF">GCM10017772_13780</name>
</gene>
<keyword evidence="2 13" id="KW-0645">Protease</keyword>
<evidence type="ECO:0000313" key="13">
    <source>
        <dbReference type="EMBL" id="GHH69195.1"/>
    </source>
</evidence>
<feature type="disulfide bond" evidence="9">
    <location>
        <begin position="285"/>
        <end position="295"/>
    </location>
</feature>
<feature type="disulfide bond" evidence="9">
    <location>
        <begin position="321"/>
        <end position="348"/>
    </location>
</feature>
<dbReference type="Proteomes" id="UP000627369">
    <property type="component" value="Unassembled WGS sequence"/>
</dbReference>